<keyword evidence="1" id="KW-1133">Transmembrane helix</keyword>
<accession>A0A017SFG6</accession>
<dbReference type="AlphaFoldDB" id="A0A017SFG6"/>
<sequence>MRSGLEKPGAIPFLALVVFSLLSLVPSLSWDWGSSWKNGWYIGSEVRPIGADFSRIVKDGSVDTRLRVRATSGQCWPWLCGDSLPRSRPAAVPSSFETASALPNDPPYPWENFSTLTRSVRAFTAFIQQLDDRQLLQSFSTRSLPLVETALSHPPSNLSDTSSLQLPLLRDESFEKMVYDNNYTTSTTNKTDTNPKLEFCEYFSGVWQQACLTVHDTVKAFSTSYDAIDSAHLPNSSIQPPVSRPSDTHQLKLPLQHNVSGPTVAPKTIPSANAATILSGDSQDAGSGRNPKQVRGSCMAIVIGLVVGIMWF</sequence>
<evidence type="ECO:0000313" key="4">
    <source>
        <dbReference type="Proteomes" id="UP000019804"/>
    </source>
</evidence>
<keyword evidence="2" id="KW-0732">Signal</keyword>
<evidence type="ECO:0000256" key="1">
    <source>
        <dbReference type="SAM" id="Phobius"/>
    </source>
</evidence>
<name>A0A017SFG6_ASPRC</name>
<feature type="signal peptide" evidence="2">
    <location>
        <begin position="1"/>
        <end position="29"/>
    </location>
</feature>
<keyword evidence="1" id="KW-0472">Membrane</keyword>
<keyword evidence="4" id="KW-1185">Reference proteome</keyword>
<feature type="chain" id="PRO_5001495908" evidence="2">
    <location>
        <begin position="30"/>
        <end position="312"/>
    </location>
</feature>
<protein>
    <submittedName>
        <fullName evidence="3">Uncharacterized protein</fullName>
    </submittedName>
</protein>
<gene>
    <name evidence="3" type="ORF">EURHEDRAFT_377462</name>
</gene>
<dbReference type="Proteomes" id="UP000019804">
    <property type="component" value="Unassembled WGS sequence"/>
</dbReference>
<dbReference type="OrthoDB" id="4344543at2759"/>
<feature type="transmembrane region" description="Helical" evidence="1">
    <location>
        <begin position="294"/>
        <end position="311"/>
    </location>
</feature>
<reference evidence="4" key="1">
    <citation type="journal article" date="2014" name="Nat. Commun.">
        <title>Genomic adaptations of the halophilic Dead Sea filamentous fungus Eurotium rubrum.</title>
        <authorList>
            <person name="Kis-Papo T."/>
            <person name="Weig A.R."/>
            <person name="Riley R."/>
            <person name="Persoh D."/>
            <person name="Salamov A."/>
            <person name="Sun H."/>
            <person name="Lipzen A."/>
            <person name="Wasser S.P."/>
            <person name="Rambold G."/>
            <person name="Grigoriev I.V."/>
            <person name="Nevo E."/>
        </authorList>
    </citation>
    <scope>NUCLEOTIDE SEQUENCE [LARGE SCALE GENOMIC DNA]</scope>
    <source>
        <strain evidence="4">CBS 135680</strain>
    </source>
</reference>
<organism evidence="3 4">
    <name type="scientific">Aspergillus ruber (strain CBS 135680)</name>
    <dbReference type="NCBI Taxonomy" id="1388766"/>
    <lineage>
        <taxon>Eukaryota</taxon>
        <taxon>Fungi</taxon>
        <taxon>Dikarya</taxon>
        <taxon>Ascomycota</taxon>
        <taxon>Pezizomycotina</taxon>
        <taxon>Eurotiomycetes</taxon>
        <taxon>Eurotiomycetidae</taxon>
        <taxon>Eurotiales</taxon>
        <taxon>Aspergillaceae</taxon>
        <taxon>Aspergillus</taxon>
        <taxon>Aspergillus subgen. Aspergillus</taxon>
    </lineage>
</organism>
<proteinExistence type="predicted"/>
<dbReference type="HOGENOM" id="CLU_871464_0_0_1"/>
<dbReference type="RefSeq" id="XP_040639072.1">
    <property type="nucleotide sequence ID" value="XM_040778970.1"/>
</dbReference>
<dbReference type="GeneID" id="63694094"/>
<evidence type="ECO:0000313" key="3">
    <source>
        <dbReference type="EMBL" id="EYE95384.1"/>
    </source>
</evidence>
<keyword evidence="1" id="KW-0812">Transmembrane</keyword>
<dbReference type="EMBL" id="KK088422">
    <property type="protein sequence ID" value="EYE95384.1"/>
    <property type="molecule type" value="Genomic_DNA"/>
</dbReference>
<evidence type="ECO:0000256" key="2">
    <source>
        <dbReference type="SAM" id="SignalP"/>
    </source>
</evidence>